<comment type="similarity">
    <text evidence="1">Belongs to the NAD(P)-dependent epimerase/dehydratase family.</text>
</comment>
<sequence length="333" mass="36931">MKHILVTGATGFIASHLLPILHQRGWQITAAVRNQFFHPPDISLKTIAVGDINRHTDWSKALEGIDTVIHLAARAHILQDDAPNPEAEFLEVNTLGTTQLVKHAIKAGVQHFIFISSIGAMATLSDQILTENSPCQPDTPYGCSKLKAEQALIELASSSNKMSWTILRPTLVYGQGNPGNMERLIKLVQKKLPLPFGSLNNRRSLVFVGNLVDAIATIITHPQAKNQTFLISDGEDLSTTQLIRQIAQCLELPCHILPIPLSLLRLAGNLGDTIELITRRTFILNSSMISRLDGSLWVDSSKLCQTLNWQPTYTLEQGLKETLDLLHKFHKPW</sequence>
<protein>
    <submittedName>
        <fullName evidence="3">NAD-dependent epimerase/dehydratase family protein</fullName>
    </submittedName>
</protein>
<dbReference type="Gene3D" id="3.40.50.720">
    <property type="entry name" value="NAD(P)-binding Rossmann-like Domain"/>
    <property type="match status" value="1"/>
</dbReference>
<name>A0A1D9FVH2_MOOP1</name>
<evidence type="ECO:0000313" key="3">
    <source>
        <dbReference type="EMBL" id="AOY79378.1"/>
    </source>
</evidence>
<evidence type="ECO:0000256" key="1">
    <source>
        <dbReference type="ARBA" id="ARBA00007637"/>
    </source>
</evidence>
<dbReference type="InterPro" id="IPR036291">
    <property type="entry name" value="NAD(P)-bd_dom_sf"/>
</dbReference>
<dbReference type="Pfam" id="PF01370">
    <property type="entry name" value="Epimerase"/>
    <property type="match status" value="1"/>
</dbReference>
<organism evidence="3 4">
    <name type="scientific">Moorena producens (strain JHB)</name>
    <dbReference type="NCBI Taxonomy" id="1454205"/>
    <lineage>
        <taxon>Bacteria</taxon>
        <taxon>Bacillati</taxon>
        <taxon>Cyanobacteriota</taxon>
        <taxon>Cyanophyceae</taxon>
        <taxon>Coleofasciculales</taxon>
        <taxon>Coleofasciculaceae</taxon>
        <taxon>Moorena</taxon>
    </lineage>
</organism>
<dbReference type="AlphaFoldDB" id="A0A1D9FVH2"/>
<evidence type="ECO:0000259" key="2">
    <source>
        <dbReference type="Pfam" id="PF01370"/>
    </source>
</evidence>
<feature type="domain" description="NAD-dependent epimerase/dehydratase" evidence="2">
    <location>
        <begin position="4"/>
        <end position="229"/>
    </location>
</feature>
<evidence type="ECO:0000313" key="4">
    <source>
        <dbReference type="Proteomes" id="UP000176944"/>
    </source>
</evidence>
<dbReference type="EMBL" id="CP017708">
    <property type="protein sequence ID" value="AOY79378.1"/>
    <property type="molecule type" value="Genomic_DNA"/>
</dbReference>
<reference evidence="4" key="1">
    <citation type="submission" date="2016-10" db="EMBL/GenBank/DDBJ databases">
        <title>Comparative genomics uncovers the prolific and rare metabolic potential of the cyanobacterial genus Moorea.</title>
        <authorList>
            <person name="Leao T."/>
            <person name="Castelao G."/>
            <person name="Korobeynikov A."/>
            <person name="Monroe E.A."/>
            <person name="Podell S."/>
            <person name="Glukhov E."/>
            <person name="Allen E."/>
            <person name="Gerwick W.H."/>
            <person name="Gerwick L."/>
        </authorList>
    </citation>
    <scope>NUCLEOTIDE SEQUENCE [LARGE SCALE GENOMIC DNA]</scope>
    <source>
        <strain evidence="4">JHB</strain>
    </source>
</reference>
<dbReference type="InterPro" id="IPR001509">
    <property type="entry name" value="Epimerase_deHydtase"/>
</dbReference>
<dbReference type="PANTHER" id="PTHR43000">
    <property type="entry name" value="DTDP-D-GLUCOSE 4,6-DEHYDRATASE-RELATED"/>
    <property type="match status" value="1"/>
</dbReference>
<accession>A0A1D9FVH2</accession>
<dbReference type="SUPFAM" id="SSF51735">
    <property type="entry name" value="NAD(P)-binding Rossmann-fold domains"/>
    <property type="match status" value="1"/>
</dbReference>
<gene>
    <name evidence="3" type="ORF">BJP36_05040</name>
</gene>
<proteinExistence type="inferred from homology"/>
<dbReference type="Proteomes" id="UP000176944">
    <property type="component" value="Chromosome"/>
</dbReference>